<dbReference type="InterPro" id="IPR027417">
    <property type="entry name" value="P-loop_NTPase"/>
</dbReference>
<comment type="caution">
    <text evidence="1">The sequence shown here is derived from an EMBL/GenBank/DDBJ whole genome shotgun (WGS) entry which is preliminary data.</text>
</comment>
<keyword evidence="2" id="KW-1185">Reference proteome</keyword>
<organism evidence="1 2">
    <name type="scientific">Polyplax serrata</name>
    <name type="common">Common mouse louse</name>
    <dbReference type="NCBI Taxonomy" id="468196"/>
    <lineage>
        <taxon>Eukaryota</taxon>
        <taxon>Metazoa</taxon>
        <taxon>Ecdysozoa</taxon>
        <taxon>Arthropoda</taxon>
        <taxon>Hexapoda</taxon>
        <taxon>Insecta</taxon>
        <taxon>Pterygota</taxon>
        <taxon>Neoptera</taxon>
        <taxon>Paraneoptera</taxon>
        <taxon>Psocodea</taxon>
        <taxon>Troctomorpha</taxon>
        <taxon>Phthiraptera</taxon>
        <taxon>Anoplura</taxon>
        <taxon>Polyplacidae</taxon>
        <taxon>Polyplax</taxon>
    </lineage>
</organism>
<evidence type="ECO:0000313" key="2">
    <source>
        <dbReference type="Proteomes" id="UP001359485"/>
    </source>
</evidence>
<dbReference type="Gene3D" id="3.40.50.300">
    <property type="entry name" value="P-loop containing nucleotide triphosphate hydrolases"/>
    <property type="match status" value="1"/>
</dbReference>
<proteinExistence type="predicted"/>
<gene>
    <name evidence="1" type="ORF">RUM44_001012</name>
</gene>
<accession>A0ABR1B9A9</accession>
<reference evidence="1 2" key="1">
    <citation type="submission" date="2023-09" db="EMBL/GenBank/DDBJ databases">
        <title>Genomes of two closely related lineages of the louse Polyplax serrata with different host specificities.</title>
        <authorList>
            <person name="Martinu J."/>
            <person name="Tarabai H."/>
            <person name="Stefka J."/>
            <person name="Hypsa V."/>
        </authorList>
    </citation>
    <scope>NUCLEOTIDE SEQUENCE [LARGE SCALE GENOMIC DNA]</scope>
    <source>
        <strain evidence="1">98ZLc_SE</strain>
    </source>
</reference>
<protein>
    <submittedName>
        <fullName evidence="1">Uncharacterized protein</fullName>
    </submittedName>
</protein>
<name>A0ABR1B9A9_POLSC</name>
<evidence type="ECO:0000313" key="1">
    <source>
        <dbReference type="EMBL" id="KAK6635758.1"/>
    </source>
</evidence>
<sequence>MATAVWSCGFRLRFKFSPEEIGQRSRSLAVDKMVGKHRQKLTEQVKLLLLGAGESGKSRFVKEMRITHGVKFERELLQA</sequence>
<dbReference type="EMBL" id="JAWJWF010000003">
    <property type="protein sequence ID" value="KAK6635758.1"/>
    <property type="molecule type" value="Genomic_DNA"/>
</dbReference>
<dbReference type="Proteomes" id="UP001359485">
    <property type="component" value="Unassembled WGS sequence"/>
</dbReference>